<protein>
    <submittedName>
        <fullName evidence="1">Uncharacterized protein</fullName>
    </submittedName>
</protein>
<dbReference type="Proteomes" id="UP000191691">
    <property type="component" value="Unassembled WGS sequence"/>
</dbReference>
<proteinExistence type="predicted"/>
<keyword evidence="2" id="KW-1185">Reference proteome</keyword>
<dbReference type="Pfam" id="PF20174">
    <property type="entry name" value="DUF6540"/>
    <property type="match status" value="1"/>
</dbReference>
<accession>A0A1V6YQN8</accession>
<reference evidence="2" key="1">
    <citation type="journal article" date="2017" name="Nat. Microbiol.">
        <title>Global analysis of biosynthetic gene clusters reveals vast potential of secondary metabolite production in Penicillium species.</title>
        <authorList>
            <person name="Nielsen J.C."/>
            <person name="Grijseels S."/>
            <person name="Prigent S."/>
            <person name="Ji B."/>
            <person name="Dainat J."/>
            <person name="Nielsen K.F."/>
            <person name="Frisvad J.C."/>
            <person name="Workman M."/>
            <person name="Nielsen J."/>
        </authorList>
    </citation>
    <scope>NUCLEOTIDE SEQUENCE [LARGE SCALE GENOMIC DNA]</scope>
    <source>
        <strain evidence="2">IBT 13039</strain>
    </source>
</reference>
<gene>
    <name evidence="1" type="ORF">PENNAL_c0013G00473</name>
</gene>
<organism evidence="1 2">
    <name type="scientific">Penicillium nalgiovense</name>
    <dbReference type="NCBI Taxonomy" id="60175"/>
    <lineage>
        <taxon>Eukaryota</taxon>
        <taxon>Fungi</taxon>
        <taxon>Dikarya</taxon>
        <taxon>Ascomycota</taxon>
        <taxon>Pezizomycotina</taxon>
        <taxon>Eurotiomycetes</taxon>
        <taxon>Eurotiomycetidae</taxon>
        <taxon>Eurotiales</taxon>
        <taxon>Aspergillaceae</taxon>
        <taxon>Penicillium</taxon>
    </lineage>
</organism>
<sequence length="211" mass="23337">MLRGHTSRPSGSSKSSESGYTLSVNIYGRGDVLQGDPPAHWGAMLHRRGDPDGDLYHVRKNEDFYYESPKQKRAVESATSYGRIEIQYLSNTDKEAAAQILDSYGSDKFNLPHGDENCQDWTVGALGALEQEKLVPRGTKDYWSQHIGLASLDVGNRVRRDGGSWVPVTAVNPRGREPADATFGREKIRQPVGRLNLDKFASLSGSSQSKR</sequence>
<dbReference type="OrthoDB" id="4473921at2759"/>
<dbReference type="OMA" id="NCQDWTV"/>
<evidence type="ECO:0000313" key="2">
    <source>
        <dbReference type="Proteomes" id="UP000191691"/>
    </source>
</evidence>
<dbReference type="EMBL" id="MOOB01000013">
    <property type="protein sequence ID" value="OQE89746.1"/>
    <property type="molecule type" value="Genomic_DNA"/>
</dbReference>
<comment type="caution">
    <text evidence="1">The sequence shown here is derived from an EMBL/GenBank/DDBJ whole genome shotgun (WGS) entry which is preliminary data.</text>
</comment>
<name>A0A1V6YQN8_PENNA</name>
<dbReference type="AlphaFoldDB" id="A0A1V6YQN8"/>
<dbReference type="InterPro" id="IPR046670">
    <property type="entry name" value="DUF6540"/>
</dbReference>
<evidence type="ECO:0000313" key="1">
    <source>
        <dbReference type="EMBL" id="OQE89746.1"/>
    </source>
</evidence>